<accession>K2SFC3</accession>
<protein>
    <recommendedName>
        <fullName evidence="3">NAD(P)-binding domain-containing protein</fullName>
    </recommendedName>
</protein>
<dbReference type="STRING" id="1126212.K2SFC3"/>
<dbReference type="PANTHER" id="PTHR14097:SF8">
    <property type="entry name" value="NAD(P)-BINDING DOMAIN-CONTAINING PROTEIN"/>
    <property type="match status" value="1"/>
</dbReference>
<name>K2SFC3_MACPH</name>
<dbReference type="VEuPathDB" id="FungiDB:MPH_07317"/>
<proteinExistence type="predicted"/>
<organism evidence="1 2">
    <name type="scientific">Macrophomina phaseolina (strain MS6)</name>
    <name type="common">Charcoal rot fungus</name>
    <dbReference type="NCBI Taxonomy" id="1126212"/>
    <lineage>
        <taxon>Eukaryota</taxon>
        <taxon>Fungi</taxon>
        <taxon>Dikarya</taxon>
        <taxon>Ascomycota</taxon>
        <taxon>Pezizomycotina</taxon>
        <taxon>Dothideomycetes</taxon>
        <taxon>Dothideomycetes incertae sedis</taxon>
        <taxon>Botryosphaeriales</taxon>
        <taxon>Botryosphaeriaceae</taxon>
        <taxon>Macrophomina</taxon>
    </lineage>
</organism>
<sequence length="249" mass="27395">MHVILTGATGLVGSGALAQLLAHMKAGGPITQVSVLSRKPVPMAEGKPNVTVIRHTDFKNYPPEILKELDGAEACIWALGISQTQVGKDEYVTITKEYPLAAAKAFSSLSPKFKFIYVSGEGTTQTPGYFTPFFARVKGETETQLLDLPKMHPSLRPFSVRPFYIDRANHPEVIEAQRHRSSMSDYYDILGPVVRRITSIHSPTELLGDFFIKLATGDGEPLQGDDLLGGGRIVPNKAFRRIMREERGV</sequence>
<dbReference type="Proteomes" id="UP000007129">
    <property type="component" value="Unassembled WGS sequence"/>
</dbReference>
<dbReference type="EMBL" id="AHHD01000296">
    <property type="protein sequence ID" value="EKG15505.1"/>
    <property type="molecule type" value="Genomic_DNA"/>
</dbReference>
<dbReference type="eggNOG" id="ENOG502S03H">
    <property type="taxonomic scope" value="Eukaryota"/>
</dbReference>
<dbReference type="InParanoid" id="K2SFC3"/>
<dbReference type="InterPro" id="IPR036291">
    <property type="entry name" value="NAD(P)-bd_dom_sf"/>
</dbReference>
<gene>
    <name evidence="1" type="ORF">MPH_07317</name>
</gene>
<dbReference type="AlphaFoldDB" id="K2SFC3"/>
<dbReference type="HOGENOM" id="CLU_071330_5_0_1"/>
<comment type="caution">
    <text evidence="1">The sequence shown here is derived from an EMBL/GenBank/DDBJ whole genome shotgun (WGS) entry which is preliminary data.</text>
</comment>
<reference evidence="1 2" key="1">
    <citation type="journal article" date="2012" name="BMC Genomics">
        <title>Tools to kill: Genome of one of the most destructive plant pathogenic fungi Macrophomina phaseolina.</title>
        <authorList>
            <person name="Islam M.S."/>
            <person name="Haque M.S."/>
            <person name="Islam M.M."/>
            <person name="Emdad E.M."/>
            <person name="Halim A."/>
            <person name="Hossen Q.M.M."/>
            <person name="Hossain M.Z."/>
            <person name="Ahmed B."/>
            <person name="Rahim S."/>
            <person name="Rahman M.S."/>
            <person name="Alam M.M."/>
            <person name="Hou S."/>
            <person name="Wan X."/>
            <person name="Saito J.A."/>
            <person name="Alam M."/>
        </authorList>
    </citation>
    <scope>NUCLEOTIDE SEQUENCE [LARGE SCALE GENOMIC DNA]</scope>
    <source>
        <strain evidence="1 2">MS6</strain>
    </source>
</reference>
<dbReference type="PANTHER" id="PTHR14097">
    <property type="entry name" value="OXIDOREDUCTASE HTATIP2"/>
    <property type="match status" value="1"/>
</dbReference>
<evidence type="ECO:0000313" key="1">
    <source>
        <dbReference type="EMBL" id="EKG15505.1"/>
    </source>
</evidence>
<dbReference type="Gene3D" id="3.40.50.720">
    <property type="entry name" value="NAD(P)-binding Rossmann-like Domain"/>
    <property type="match status" value="1"/>
</dbReference>
<evidence type="ECO:0000313" key="2">
    <source>
        <dbReference type="Proteomes" id="UP000007129"/>
    </source>
</evidence>
<evidence type="ECO:0008006" key="3">
    <source>
        <dbReference type="Google" id="ProtNLM"/>
    </source>
</evidence>
<dbReference type="OrthoDB" id="9975943at2759"/>
<dbReference type="SUPFAM" id="SSF51735">
    <property type="entry name" value="NAD(P)-binding Rossmann-fold domains"/>
    <property type="match status" value="1"/>
</dbReference>